<dbReference type="Proteomes" id="UP000235005">
    <property type="component" value="Unassembled WGS sequence"/>
</dbReference>
<accession>A0A2N5WY05</accession>
<feature type="compositionally biased region" description="Low complexity" evidence="1">
    <location>
        <begin position="271"/>
        <end position="286"/>
    </location>
</feature>
<dbReference type="EMBL" id="PKUS01000037">
    <property type="protein sequence ID" value="PLW67122.1"/>
    <property type="molecule type" value="Genomic_DNA"/>
</dbReference>
<feature type="region of interest" description="Disordered" evidence="1">
    <location>
        <begin position="271"/>
        <end position="312"/>
    </location>
</feature>
<organism evidence="3 4">
    <name type="scientific">Pseudohalioglobus lutimaris</name>
    <dbReference type="NCBI Taxonomy" id="1737061"/>
    <lineage>
        <taxon>Bacteria</taxon>
        <taxon>Pseudomonadati</taxon>
        <taxon>Pseudomonadota</taxon>
        <taxon>Gammaproteobacteria</taxon>
        <taxon>Cellvibrionales</taxon>
        <taxon>Halieaceae</taxon>
        <taxon>Pseudohalioglobus</taxon>
    </lineage>
</organism>
<protein>
    <submittedName>
        <fullName evidence="3">Uncharacterized protein</fullName>
    </submittedName>
</protein>
<comment type="caution">
    <text evidence="3">The sequence shown here is derived from an EMBL/GenBank/DDBJ whole genome shotgun (WGS) entry which is preliminary data.</text>
</comment>
<sequence>MEFNRAFSVVRSIPLLVVLSAVCSTQAAVEIDHDAIEKARSGKRIGVEAGVSVSGDAGESLSQVRTYFRADNDGRWHFVPMQASGAGYQGILPAPDIHTEFVRYQLLAITSGRNLVKSEIYNIEIVKDEEALARLNQQAPTDVKIDVSELQDAQDIYEKLQSSDRIESADRLNVAQNADEATPDSRVDIRSEYNPLSDAIPGFRDYINLSYVPGAESYGVTAGIVSAAAATAATAPEVASTTTAAAAGGGVSTTAWVVGGLAVAGGVAVASDSGGSSGSSRSSGTDTGTGTGTGTGGGSTPPPDPGTVTNFDGRFTSAGTCAATGNAAFRWVVDLNQTDDQVTGVIAFHKCPGEGRAEYSVTGTATTASSVQLNGTLTSSQGPMAATAPANQTFTVSVGQAPNPNFAAP</sequence>
<feature type="signal peptide" evidence="2">
    <location>
        <begin position="1"/>
        <end position="27"/>
    </location>
</feature>
<keyword evidence="4" id="KW-1185">Reference proteome</keyword>
<feature type="compositionally biased region" description="Gly residues" evidence="1">
    <location>
        <begin position="287"/>
        <end position="299"/>
    </location>
</feature>
<reference evidence="3 4" key="1">
    <citation type="submission" date="2018-01" db="EMBL/GenBank/DDBJ databases">
        <title>The draft genome sequence of Halioglobus lutimaris HF004.</title>
        <authorList>
            <person name="Du Z.-J."/>
            <person name="Shi M.-J."/>
        </authorList>
    </citation>
    <scope>NUCLEOTIDE SEQUENCE [LARGE SCALE GENOMIC DNA]</scope>
    <source>
        <strain evidence="3 4">HF004</strain>
    </source>
</reference>
<evidence type="ECO:0000313" key="3">
    <source>
        <dbReference type="EMBL" id="PLW67122.1"/>
    </source>
</evidence>
<dbReference type="RefSeq" id="WP_101518930.1">
    <property type="nucleotide sequence ID" value="NZ_PKUS01000037.1"/>
</dbReference>
<evidence type="ECO:0000313" key="4">
    <source>
        <dbReference type="Proteomes" id="UP000235005"/>
    </source>
</evidence>
<feature type="chain" id="PRO_5014600649" evidence="2">
    <location>
        <begin position="28"/>
        <end position="409"/>
    </location>
</feature>
<gene>
    <name evidence="3" type="ORF">C0039_18585</name>
</gene>
<dbReference type="AlphaFoldDB" id="A0A2N5WY05"/>
<evidence type="ECO:0000256" key="1">
    <source>
        <dbReference type="SAM" id="MobiDB-lite"/>
    </source>
</evidence>
<evidence type="ECO:0000256" key="2">
    <source>
        <dbReference type="SAM" id="SignalP"/>
    </source>
</evidence>
<proteinExistence type="predicted"/>
<name>A0A2N5WY05_9GAMM</name>
<keyword evidence="2" id="KW-0732">Signal</keyword>